<name>A0ABP5VUU0_9ACTN</name>
<comment type="caution">
    <text evidence="1">The sequence shown here is derived from an EMBL/GenBank/DDBJ whole genome shotgun (WGS) entry which is preliminary data.</text>
</comment>
<gene>
    <name evidence="1" type="ORF">GCM10010191_22170</name>
</gene>
<evidence type="ECO:0008006" key="3">
    <source>
        <dbReference type="Google" id="ProtNLM"/>
    </source>
</evidence>
<protein>
    <recommendedName>
        <fullName evidence="3">Acyl-CoA dehydrogenase</fullName>
    </recommendedName>
</protein>
<dbReference type="EMBL" id="BAAARW010000008">
    <property type="protein sequence ID" value="GAA2412353.1"/>
    <property type="molecule type" value="Genomic_DNA"/>
</dbReference>
<accession>A0ABP5VUU0</accession>
<dbReference type="Proteomes" id="UP001501231">
    <property type="component" value="Unassembled WGS sequence"/>
</dbReference>
<keyword evidence="2" id="KW-1185">Reference proteome</keyword>
<reference evidence="2" key="1">
    <citation type="journal article" date="2019" name="Int. J. Syst. Evol. Microbiol.">
        <title>The Global Catalogue of Microorganisms (GCM) 10K type strain sequencing project: providing services to taxonomists for standard genome sequencing and annotation.</title>
        <authorList>
            <consortium name="The Broad Institute Genomics Platform"/>
            <consortium name="The Broad Institute Genome Sequencing Center for Infectious Disease"/>
            <person name="Wu L."/>
            <person name="Ma J."/>
        </authorList>
    </citation>
    <scope>NUCLEOTIDE SEQUENCE [LARGE SCALE GENOMIC DNA]</scope>
    <source>
        <strain evidence="2">JCM 3325</strain>
    </source>
</reference>
<evidence type="ECO:0000313" key="2">
    <source>
        <dbReference type="Proteomes" id="UP001501231"/>
    </source>
</evidence>
<organism evidence="1 2">
    <name type="scientific">Actinomadura vinacea</name>
    <dbReference type="NCBI Taxonomy" id="115336"/>
    <lineage>
        <taxon>Bacteria</taxon>
        <taxon>Bacillati</taxon>
        <taxon>Actinomycetota</taxon>
        <taxon>Actinomycetes</taxon>
        <taxon>Streptosporangiales</taxon>
        <taxon>Thermomonosporaceae</taxon>
        <taxon>Actinomadura</taxon>
    </lineage>
</organism>
<dbReference type="RefSeq" id="WP_344588644.1">
    <property type="nucleotide sequence ID" value="NZ_BAAARW010000008.1"/>
</dbReference>
<sequence length="71" mass="7821">MSPEEQVEPLTHRLLEEHPPAATDRAHFFAAQYDAGLTWVHHPVGHGGIGVERAAQRRVFELLTASGTPIL</sequence>
<proteinExistence type="predicted"/>
<evidence type="ECO:0000313" key="1">
    <source>
        <dbReference type="EMBL" id="GAA2412353.1"/>
    </source>
</evidence>